<dbReference type="OrthoDB" id="467081at2"/>
<gene>
    <name evidence="1" type="ORF">NIES30_15215</name>
</gene>
<dbReference type="STRING" id="549789.NIES30_15215"/>
<sequence length="111" mass="12304">MDTLDGYRQVIRAVLNPYTQLAYANVDVRNLAAFDADTDQYVILSEGWNGQRHHHGCLIHIEIRNGKVWIQRDGTEDGIATELVAAGISETDIVLGFQEPSVRPHTGFAVA</sequence>
<dbReference type="Gene3D" id="3.30.310.110">
    <property type="entry name" value="XisI-like"/>
    <property type="match status" value="1"/>
</dbReference>
<dbReference type="Pfam" id="PF08869">
    <property type="entry name" value="XisI"/>
    <property type="match status" value="1"/>
</dbReference>
<reference evidence="1 2" key="1">
    <citation type="submission" date="2016-11" db="EMBL/GenBank/DDBJ databases">
        <title>Draft Genome Sequences of Nine Cyanobacterial Strains from Diverse Habitats.</title>
        <authorList>
            <person name="Zhu T."/>
            <person name="Hou S."/>
            <person name="Lu X."/>
            <person name="Hess W.R."/>
        </authorList>
    </citation>
    <scope>NUCLEOTIDE SEQUENCE [LARGE SCALE GENOMIC DNA]</scope>
    <source>
        <strain evidence="1 2">NIES-30</strain>
    </source>
</reference>
<evidence type="ECO:0000313" key="1">
    <source>
        <dbReference type="EMBL" id="OKH46852.1"/>
    </source>
</evidence>
<dbReference type="InterPro" id="IPR014968">
    <property type="entry name" value="XisI"/>
</dbReference>
<protein>
    <submittedName>
        <fullName evidence="1">XisI protein</fullName>
    </submittedName>
</protein>
<name>A0A1U7J3E2_9CYAN</name>
<evidence type="ECO:0000313" key="2">
    <source>
        <dbReference type="Proteomes" id="UP000185557"/>
    </source>
</evidence>
<dbReference type="EMBL" id="MRCG01000011">
    <property type="protein sequence ID" value="OKH46852.1"/>
    <property type="molecule type" value="Genomic_DNA"/>
</dbReference>
<proteinExistence type="predicted"/>
<accession>A0A1U7J3E2</accession>
<keyword evidence="2" id="KW-1185">Reference proteome</keyword>
<organism evidence="1 2">
    <name type="scientific">Phormidium tenue NIES-30</name>
    <dbReference type="NCBI Taxonomy" id="549789"/>
    <lineage>
        <taxon>Bacteria</taxon>
        <taxon>Bacillati</taxon>
        <taxon>Cyanobacteriota</taxon>
        <taxon>Cyanophyceae</taxon>
        <taxon>Oscillatoriophycideae</taxon>
        <taxon>Oscillatoriales</taxon>
        <taxon>Oscillatoriaceae</taxon>
        <taxon>Phormidium</taxon>
    </lineage>
</organism>
<dbReference type="SUPFAM" id="SSF143847">
    <property type="entry name" value="XisI-like"/>
    <property type="match status" value="1"/>
</dbReference>
<dbReference type="RefSeq" id="WP_073609278.1">
    <property type="nucleotide sequence ID" value="NZ_MRCG01000011.1"/>
</dbReference>
<dbReference type="Proteomes" id="UP000185557">
    <property type="component" value="Unassembled WGS sequence"/>
</dbReference>
<comment type="caution">
    <text evidence="1">The sequence shown here is derived from an EMBL/GenBank/DDBJ whole genome shotgun (WGS) entry which is preliminary data.</text>
</comment>
<dbReference type="AlphaFoldDB" id="A0A1U7J3E2"/>
<dbReference type="InterPro" id="IPR035943">
    <property type="entry name" value="XisI-like_sf"/>
</dbReference>
<dbReference type="CDD" id="cd16382">
    <property type="entry name" value="XisI-like"/>
    <property type="match status" value="1"/>
</dbReference>